<organism evidence="9 10">
    <name type="scientific">Stylonychia lemnae</name>
    <name type="common">Ciliate</name>
    <dbReference type="NCBI Taxonomy" id="5949"/>
    <lineage>
        <taxon>Eukaryota</taxon>
        <taxon>Sar</taxon>
        <taxon>Alveolata</taxon>
        <taxon>Ciliophora</taxon>
        <taxon>Intramacronucleata</taxon>
        <taxon>Spirotrichea</taxon>
        <taxon>Stichotrichia</taxon>
        <taxon>Sporadotrichida</taxon>
        <taxon>Oxytrichidae</taxon>
        <taxon>Stylonychinae</taxon>
        <taxon>Stylonychia</taxon>
    </lineage>
</organism>
<dbReference type="InterPro" id="IPR016162">
    <property type="entry name" value="Ald_DH_N"/>
</dbReference>
<keyword evidence="2 3" id="KW-0560">Oxidoreductase</keyword>
<dbReference type="Gene3D" id="3.40.309.10">
    <property type="entry name" value="Aldehyde Dehydrogenase, Chain A, domain 2"/>
    <property type="match status" value="1"/>
</dbReference>
<dbReference type="InterPro" id="IPR015590">
    <property type="entry name" value="Aldehyde_DH_dom"/>
</dbReference>
<evidence type="ECO:0000256" key="6">
    <source>
        <dbReference type="RuleBase" id="RU003345"/>
    </source>
</evidence>
<dbReference type="PROSITE" id="PS00687">
    <property type="entry name" value="ALDEHYDE_DEHYDR_GLU"/>
    <property type="match status" value="1"/>
</dbReference>
<keyword evidence="7" id="KW-0472">Membrane</keyword>
<evidence type="ECO:0000256" key="1">
    <source>
        <dbReference type="ARBA" id="ARBA00009986"/>
    </source>
</evidence>
<evidence type="ECO:0000313" key="9">
    <source>
        <dbReference type="EMBL" id="CDW83562.1"/>
    </source>
</evidence>
<reference evidence="9 10" key="1">
    <citation type="submission" date="2014-06" db="EMBL/GenBank/DDBJ databases">
        <authorList>
            <person name="Swart Estienne"/>
        </authorList>
    </citation>
    <scope>NUCLEOTIDE SEQUENCE [LARGE SCALE GENOMIC DNA]</scope>
    <source>
        <strain evidence="9 10">130c</strain>
    </source>
</reference>
<dbReference type="InParanoid" id="A0A078AQP3"/>
<evidence type="ECO:0000256" key="7">
    <source>
        <dbReference type="SAM" id="Phobius"/>
    </source>
</evidence>
<evidence type="ECO:0000256" key="2">
    <source>
        <dbReference type="ARBA" id="ARBA00023002"/>
    </source>
</evidence>
<dbReference type="OMA" id="PLVAYWF"/>
<dbReference type="Gene3D" id="3.40.605.10">
    <property type="entry name" value="Aldehyde Dehydrogenase, Chain A, domain 1"/>
    <property type="match status" value="1"/>
</dbReference>
<dbReference type="PANTHER" id="PTHR43570">
    <property type="entry name" value="ALDEHYDE DEHYDROGENASE"/>
    <property type="match status" value="1"/>
</dbReference>
<dbReference type="EMBL" id="CCKQ01011961">
    <property type="protein sequence ID" value="CDW83562.1"/>
    <property type="molecule type" value="Genomic_DNA"/>
</dbReference>
<dbReference type="CDD" id="cd07087">
    <property type="entry name" value="ALDH_F3-13-14_CALDH-like"/>
    <property type="match status" value="1"/>
</dbReference>
<proteinExistence type="inferred from homology"/>
<dbReference type="InterPro" id="IPR016161">
    <property type="entry name" value="Ald_DH/histidinol_DH"/>
</dbReference>
<feature type="domain" description="Aldehyde dehydrogenase" evidence="8">
    <location>
        <begin position="15"/>
        <end position="441"/>
    </location>
</feature>
<feature type="transmembrane region" description="Helical" evidence="7">
    <location>
        <begin position="473"/>
        <end position="495"/>
    </location>
</feature>
<keyword evidence="7" id="KW-1133">Transmembrane helix</keyword>
<comment type="similarity">
    <text evidence="1 3 6">Belongs to the aldehyde dehydrogenase family.</text>
</comment>
<dbReference type="AlphaFoldDB" id="A0A078AQP3"/>
<keyword evidence="10" id="KW-1185">Reference proteome</keyword>
<dbReference type="GO" id="GO:0005737">
    <property type="term" value="C:cytoplasm"/>
    <property type="evidence" value="ECO:0007669"/>
    <property type="project" value="TreeGrafter"/>
</dbReference>
<dbReference type="PROSITE" id="PS00070">
    <property type="entry name" value="ALDEHYDE_DEHYDR_CYS"/>
    <property type="match status" value="1"/>
</dbReference>
<evidence type="ECO:0000256" key="3">
    <source>
        <dbReference type="PIRNR" id="PIRNR036492"/>
    </source>
</evidence>
<name>A0A078AQP3_STYLE</name>
<dbReference type="PIRSF" id="PIRSF036492">
    <property type="entry name" value="ALDH"/>
    <property type="match status" value="1"/>
</dbReference>
<feature type="active site" evidence="4 5">
    <location>
        <position position="221"/>
    </location>
</feature>
<protein>
    <recommendedName>
        <fullName evidence="3">Aldehyde dehydrogenase</fullName>
    </recommendedName>
</protein>
<dbReference type="OrthoDB" id="440325at2759"/>
<gene>
    <name evidence="9" type="primary">Contig2317.g2498</name>
    <name evidence="9" type="ORF">STYLEM_12610</name>
</gene>
<dbReference type="SUPFAM" id="SSF53720">
    <property type="entry name" value="ALDH-like"/>
    <property type="match status" value="1"/>
</dbReference>
<dbReference type="InterPro" id="IPR012394">
    <property type="entry name" value="Aldehyde_DH_NAD(P)"/>
</dbReference>
<evidence type="ECO:0000313" key="10">
    <source>
        <dbReference type="Proteomes" id="UP000039865"/>
    </source>
</evidence>
<dbReference type="GO" id="GO:0004029">
    <property type="term" value="F:aldehyde dehydrogenase (NAD+) activity"/>
    <property type="evidence" value="ECO:0007669"/>
    <property type="project" value="TreeGrafter"/>
</dbReference>
<accession>A0A078AQP3</accession>
<dbReference type="InterPro" id="IPR016163">
    <property type="entry name" value="Ald_DH_C"/>
</dbReference>
<dbReference type="InterPro" id="IPR016160">
    <property type="entry name" value="Ald_DH_CS_CYS"/>
</dbReference>
<sequence length="528" mass="58910">MSQAQPVIKDDVGVIDPAIKKVRKTFDSNITRPLAFRIKQLKNLKDGFIALEKDISEAVRKDLGREAFMTWFGELVIMLGEIDHTIQHLKKWMRDESLDTPMSLGPASTRIVYEPLGCVLIVGSWNFPLFTTIGPLISAIAAGNVAVIKPSELAPFSSNIIKKLIFRYLDTNAYAPVEGQVQVAIALTSKKFDLICYTGSSEKGKLVAASAAKNLIPCILELGGKSPCIVDQGCDIDYTVKKICFGRFVNFGQTCIAPDYALVHVSKIEAFNTKLKKEVASMWEEGKNIKDMGKVINDFHHNRLCELLRNHGGNVSIGNSNAHEDRNLQPTVILSPDRESPVMKDEIFGPILPVYTYSNFDEVIKMINEGEKPLALYYFGSASSANYKRLEKETSSGALVSNEVLFQVANPDFPFGGVGYSGYGRTHGFAGFKAFSNAKSVFNKQVMTMYPYNQLYPPFTPDKQRLIKTLCKYLAAPQSVFFKRFVYLVLVVLILRSARQGRINKAYFEKVKELVLSIISLIKTTFIK</sequence>
<keyword evidence="7" id="KW-0812">Transmembrane</keyword>
<dbReference type="Proteomes" id="UP000039865">
    <property type="component" value="Unassembled WGS sequence"/>
</dbReference>
<dbReference type="PANTHER" id="PTHR43570:SF16">
    <property type="entry name" value="ALDEHYDE DEHYDROGENASE TYPE III, ISOFORM Q"/>
    <property type="match status" value="1"/>
</dbReference>
<dbReference type="InterPro" id="IPR029510">
    <property type="entry name" value="Ald_DH_CS_GLU"/>
</dbReference>
<dbReference type="GO" id="GO:0006081">
    <property type="term" value="P:aldehyde metabolic process"/>
    <property type="evidence" value="ECO:0007669"/>
    <property type="project" value="InterPro"/>
</dbReference>
<evidence type="ECO:0000256" key="4">
    <source>
        <dbReference type="PIRSR" id="PIRSR036492-1"/>
    </source>
</evidence>
<feature type="active site" evidence="4">
    <location>
        <position position="255"/>
    </location>
</feature>
<evidence type="ECO:0000259" key="8">
    <source>
        <dbReference type="Pfam" id="PF00171"/>
    </source>
</evidence>
<dbReference type="FunFam" id="3.40.309.10:FF:000003">
    <property type="entry name" value="Aldehyde dehydrogenase"/>
    <property type="match status" value="1"/>
</dbReference>
<evidence type="ECO:0000256" key="5">
    <source>
        <dbReference type="PROSITE-ProRule" id="PRU10007"/>
    </source>
</evidence>
<dbReference type="Pfam" id="PF00171">
    <property type="entry name" value="Aldedh"/>
    <property type="match status" value="1"/>
</dbReference>